<dbReference type="SUPFAM" id="SSF88713">
    <property type="entry name" value="Glycoside hydrolase/deacetylase"/>
    <property type="match status" value="1"/>
</dbReference>
<proteinExistence type="predicted"/>
<sequence length="237" mass="28162">MIFDPWYTIPYLFKLDNELRQKTGNDRCEIITFIRSYSGKRKEDKPVVNLAHPDYQTLIRYTRRKKVSIGLHTSYEAGCNPELIADEKKLLEKFTRKEISYNRNHFLNNREPEDFEYLISNGITDDFSMGYADVAGFRLGTCKAVQWINPAKKQLTKLRLHHLTIMDVTLSEKRYMYMNTHDAFQYCESLINTVKNFNGEISLLWHNNSVEKHVNSYHRKLYRELLKTFNKNNNTDE</sequence>
<reference evidence="1" key="1">
    <citation type="submission" date="2019-08" db="EMBL/GenBank/DDBJ databases">
        <authorList>
            <person name="Kucharzyk K."/>
            <person name="Murdoch R.W."/>
            <person name="Higgins S."/>
            <person name="Loffler F."/>
        </authorList>
    </citation>
    <scope>NUCLEOTIDE SEQUENCE</scope>
</reference>
<dbReference type="AlphaFoldDB" id="A0A644W2J0"/>
<dbReference type="CDD" id="cd10931">
    <property type="entry name" value="CE4_u7"/>
    <property type="match status" value="1"/>
</dbReference>
<dbReference type="GO" id="GO:0005975">
    <property type="term" value="P:carbohydrate metabolic process"/>
    <property type="evidence" value="ECO:0007669"/>
    <property type="project" value="InterPro"/>
</dbReference>
<evidence type="ECO:0000313" key="1">
    <source>
        <dbReference type="EMBL" id="MPL96703.1"/>
    </source>
</evidence>
<accession>A0A644W2J0</accession>
<dbReference type="EMBL" id="VSSQ01000522">
    <property type="protein sequence ID" value="MPL96703.1"/>
    <property type="molecule type" value="Genomic_DNA"/>
</dbReference>
<name>A0A644W2J0_9ZZZZ</name>
<organism evidence="1">
    <name type="scientific">bioreactor metagenome</name>
    <dbReference type="NCBI Taxonomy" id="1076179"/>
    <lineage>
        <taxon>unclassified sequences</taxon>
        <taxon>metagenomes</taxon>
        <taxon>ecological metagenomes</taxon>
    </lineage>
</organism>
<gene>
    <name evidence="1" type="ORF">SDC9_42885</name>
</gene>
<protein>
    <recommendedName>
        <fullName evidence="2">NodB homology domain-containing protein</fullName>
    </recommendedName>
</protein>
<evidence type="ECO:0008006" key="2">
    <source>
        <dbReference type="Google" id="ProtNLM"/>
    </source>
</evidence>
<dbReference type="Gene3D" id="3.20.20.370">
    <property type="entry name" value="Glycoside hydrolase/deacetylase"/>
    <property type="match status" value="1"/>
</dbReference>
<comment type="caution">
    <text evidence="1">The sequence shown here is derived from an EMBL/GenBank/DDBJ whole genome shotgun (WGS) entry which is preliminary data.</text>
</comment>
<dbReference type="InterPro" id="IPR011330">
    <property type="entry name" value="Glyco_hydro/deAcase_b/a-brl"/>
</dbReference>